<gene>
    <name evidence="1" type="ORF">AVEN_142493_1</name>
</gene>
<proteinExistence type="predicted"/>
<dbReference type="AlphaFoldDB" id="A0A4Y2DUH3"/>
<organism evidence="1 2">
    <name type="scientific">Araneus ventricosus</name>
    <name type="common">Orbweaver spider</name>
    <name type="synonym">Epeira ventricosa</name>
    <dbReference type="NCBI Taxonomy" id="182803"/>
    <lineage>
        <taxon>Eukaryota</taxon>
        <taxon>Metazoa</taxon>
        <taxon>Ecdysozoa</taxon>
        <taxon>Arthropoda</taxon>
        <taxon>Chelicerata</taxon>
        <taxon>Arachnida</taxon>
        <taxon>Araneae</taxon>
        <taxon>Araneomorphae</taxon>
        <taxon>Entelegynae</taxon>
        <taxon>Araneoidea</taxon>
        <taxon>Araneidae</taxon>
        <taxon>Araneus</taxon>
    </lineage>
</organism>
<keyword evidence="2" id="KW-1185">Reference proteome</keyword>
<evidence type="ECO:0000313" key="1">
    <source>
        <dbReference type="EMBL" id="GBM19245.1"/>
    </source>
</evidence>
<dbReference type="OrthoDB" id="6437162at2759"/>
<evidence type="ECO:0000313" key="2">
    <source>
        <dbReference type="Proteomes" id="UP000499080"/>
    </source>
</evidence>
<comment type="caution">
    <text evidence="1">The sequence shown here is derived from an EMBL/GenBank/DDBJ whole genome shotgun (WGS) entry which is preliminary data.</text>
</comment>
<accession>A0A4Y2DUH3</accession>
<dbReference type="Proteomes" id="UP000499080">
    <property type="component" value="Unassembled WGS sequence"/>
</dbReference>
<protein>
    <submittedName>
        <fullName evidence="1">Uncharacterized protein</fullName>
    </submittedName>
</protein>
<sequence>MSTHHQNSPAIISLHLTRIKKGSDTTRVEVEFQLSLLEADVTPLISKRDTKPIGPGEFFQFYGFASRDDVFQDRRSEFLPNGALAVRCQMFKPECSIPQIELCFAQTQMGEQRSFVWVIRDLSTLGLEERRSTLLQMTTKAAPSPLLSFYPSEDEVKIELTYTCHKRELFAVFKISVLDAEGKVVYSIELQRWIETEQFKFLEFPALVTKREPTENKDLFLPSNTLNLK</sequence>
<name>A0A4Y2DUH3_ARAVE</name>
<dbReference type="EMBL" id="BGPR01000419">
    <property type="protein sequence ID" value="GBM19245.1"/>
    <property type="molecule type" value="Genomic_DNA"/>
</dbReference>
<reference evidence="1 2" key="1">
    <citation type="journal article" date="2019" name="Sci. Rep.">
        <title>Orb-weaving spider Araneus ventricosus genome elucidates the spidroin gene catalogue.</title>
        <authorList>
            <person name="Kono N."/>
            <person name="Nakamura H."/>
            <person name="Ohtoshi R."/>
            <person name="Moran D.A.P."/>
            <person name="Shinohara A."/>
            <person name="Yoshida Y."/>
            <person name="Fujiwara M."/>
            <person name="Mori M."/>
            <person name="Tomita M."/>
            <person name="Arakawa K."/>
        </authorList>
    </citation>
    <scope>NUCLEOTIDE SEQUENCE [LARGE SCALE GENOMIC DNA]</scope>
</reference>